<dbReference type="EMBL" id="LAZR01014328">
    <property type="protein sequence ID" value="KKM17986.1"/>
    <property type="molecule type" value="Genomic_DNA"/>
</dbReference>
<feature type="domain" description="LexA repressor DNA-binding" evidence="1">
    <location>
        <begin position="31"/>
        <end position="92"/>
    </location>
</feature>
<name>A0A0F9HRH5_9ZZZZ</name>
<accession>A0A0F9HRH5</accession>
<reference evidence="2" key="1">
    <citation type="journal article" date="2015" name="Nature">
        <title>Complex archaea that bridge the gap between prokaryotes and eukaryotes.</title>
        <authorList>
            <person name="Spang A."/>
            <person name="Saw J.H."/>
            <person name="Jorgensen S.L."/>
            <person name="Zaremba-Niedzwiedzka K."/>
            <person name="Martijn J."/>
            <person name="Lind A.E."/>
            <person name="van Eijk R."/>
            <person name="Schleper C."/>
            <person name="Guy L."/>
            <person name="Ettema T.J."/>
        </authorList>
    </citation>
    <scope>NUCLEOTIDE SEQUENCE</scope>
</reference>
<dbReference type="AlphaFoldDB" id="A0A0F9HRH5"/>
<dbReference type="Pfam" id="PF01726">
    <property type="entry name" value="LexA_DNA_bind"/>
    <property type="match status" value="1"/>
</dbReference>
<comment type="caution">
    <text evidence="2">The sequence shown here is derived from an EMBL/GenBank/DDBJ whole genome shotgun (WGS) entry which is preliminary data.</text>
</comment>
<sequence>MTCNCCHAPTEGKQTLCPSCSAFHNRGSSATLTAKQLQVLDFIRGYVREEKIAPRYRDICNFTGRQMATVHSHVVALRTKGLVGTDGHGPRGLYLTEAGLRFGADQLSPEEVKRIENLRGAGKPGVAAGNLFEDIRFLIQVVDKVTA</sequence>
<gene>
    <name evidence="2" type="ORF">LCGC14_1670290</name>
</gene>
<dbReference type="Gene3D" id="1.10.10.10">
    <property type="entry name" value="Winged helix-like DNA-binding domain superfamily/Winged helix DNA-binding domain"/>
    <property type="match status" value="1"/>
</dbReference>
<dbReference type="GO" id="GO:0004252">
    <property type="term" value="F:serine-type endopeptidase activity"/>
    <property type="evidence" value="ECO:0007669"/>
    <property type="project" value="InterPro"/>
</dbReference>
<dbReference type="InterPro" id="IPR006199">
    <property type="entry name" value="LexA_DNA-bd_dom"/>
</dbReference>
<dbReference type="SUPFAM" id="SSF46785">
    <property type="entry name" value="Winged helix' DNA-binding domain"/>
    <property type="match status" value="1"/>
</dbReference>
<dbReference type="InterPro" id="IPR036388">
    <property type="entry name" value="WH-like_DNA-bd_sf"/>
</dbReference>
<protein>
    <recommendedName>
        <fullName evidence="1">LexA repressor DNA-binding domain-containing protein</fullName>
    </recommendedName>
</protein>
<evidence type="ECO:0000259" key="1">
    <source>
        <dbReference type="Pfam" id="PF01726"/>
    </source>
</evidence>
<evidence type="ECO:0000313" key="2">
    <source>
        <dbReference type="EMBL" id="KKM17986.1"/>
    </source>
</evidence>
<dbReference type="InterPro" id="IPR036390">
    <property type="entry name" value="WH_DNA-bd_sf"/>
</dbReference>
<proteinExistence type="predicted"/>
<organism evidence="2">
    <name type="scientific">marine sediment metagenome</name>
    <dbReference type="NCBI Taxonomy" id="412755"/>
    <lineage>
        <taxon>unclassified sequences</taxon>
        <taxon>metagenomes</taxon>
        <taxon>ecological metagenomes</taxon>
    </lineage>
</organism>
<dbReference type="GO" id="GO:0006508">
    <property type="term" value="P:proteolysis"/>
    <property type="evidence" value="ECO:0007669"/>
    <property type="project" value="InterPro"/>
</dbReference>